<sequence length="154" mass="17641">MLLSRCVCSSSSDQLSRASRPLDAPVSSSKHRARSRKSSSSTRPSSLRFAVVRWRVNQCRREMAGQSAVERWRVNQRCAAVRWRVNQRRREMAGQSAAVRWRVNQRCGGEMAGQSAVVRWRVNQRWRDGGSISAAVRWRVNQCRREMTGQSVPP</sequence>
<reference evidence="2" key="1">
    <citation type="journal article" date="2023" name="G3 (Bethesda)">
        <title>A reference genome for the long-term kleptoplast-retaining sea slug Elysia crispata morphotype clarki.</title>
        <authorList>
            <person name="Eastman K.E."/>
            <person name="Pendleton A.L."/>
            <person name="Shaikh M.A."/>
            <person name="Suttiyut T."/>
            <person name="Ogas R."/>
            <person name="Tomko P."/>
            <person name="Gavelis G."/>
            <person name="Widhalm J.R."/>
            <person name="Wisecaver J.H."/>
        </authorList>
    </citation>
    <scope>NUCLEOTIDE SEQUENCE</scope>
    <source>
        <strain evidence="2">ECLA1</strain>
    </source>
</reference>
<evidence type="ECO:0000313" key="2">
    <source>
        <dbReference type="EMBL" id="KAK3706581.1"/>
    </source>
</evidence>
<name>A0AAE0XRZ9_9GAST</name>
<protein>
    <submittedName>
        <fullName evidence="2">Uncharacterized protein</fullName>
    </submittedName>
</protein>
<gene>
    <name evidence="2" type="ORF">RRG08_055020</name>
</gene>
<organism evidence="2 3">
    <name type="scientific">Elysia crispata</name>
    <name type="common">lettuce slug</name>
    <dbReference type="NCBI Taxonomy" id="231223"/>
    <lineage>
        <taxon>Eukaryota</taxon>
        <taxon>Metazoa</taxon>
        <taxon>Spiralia</taxon>
        <taxon>Lophotrochozoa</taxon>
        <taxon>Mollusca</taxon>
        <taxon>Gastropoda</taxon>
        <taxon>Heterobranchia</taxon>
        <taxon>Euthyneura</taxon>
        <taxon>Panpulmonata</taxon>
        <taxon>Sacoglossa</taxon>
        <taxon>Placobranchoidea</taxon>
        <taxon>Plakobranchidae</taxon>
        <taxon>Elysia</taxon>
    </lineage>
</organism>
<evidence type="ECO:0000313" key="3">
    <source>
        <dbReference type="Proteomes" id="UP001283361"/>
    </source>
</evidence>
<dbReference type="EMBL" id="JAWDGP010007744">
    <property type="protein sequence ID" value="KAK3706581.1"/>
    <property type="molecule type" value="Genomic_DNA"/>
</dbReference>
<evidence type="ECO:0000256" key="1">
    <source>
        <dbReference type="SAM" id="MobiDB-lite"/>
    </source>
</evidence>
<accession>A0AAE0XRZ9</accession>
<feature type="region of interest" description="Disordered" evidence="1">
    <location>
        <begin position="15"/>
        <end position="44"/>
    </location>
</feature>
<proteinExistence type="predicted"/>
<comment type="caution">
    <text evidence="2">The sequence shown here is derived from an EMBL/GenBank/DDBJ whole genome shotgun (WGS) entry which is preliminary data.</text>
</comment>
<dbReference type="Proteomes" id="UP001283361">
    <property type="component" value="Unassembled WGS sequence"/>
</dbReference>
<keyword evidence="3" id="KW-1185">Reference proteome</keyword>
<dbReference type="AlphaFoldDB" id="A0AAE0XRZ9"/>